<dbReference type="Proteomes" id="UP000095766">
    <property type="component" value="Unassembled WGS sequence"/>
</dbReference>
<organism evidence="1 2">
    <name type="scientific">Bacteroides uniformis</name>
    <dbReference type="NCBI Taxonomy" id="820"/>
    <lineage>
        <taxon>Bacteria</taxon>
        <taxon>Pseudomonadati</taxon>
        <taxon>Bacteroidota</taxon>
        <taxon>Bacteroidia</taxon>
        <taxon>Bacteroidales</taxon>
        <taxon>Bacteroidaceae</taxon>
        <taxon>Bacteroides</taxon>
    </lineage>
</organism>
<accession>A0A174JYQ8</accession>
<proteinExistence type="predicted"/>
<gene>
    <name evidence="1" type="ORF">ERS852510_00688</name>
</gene>
<evidence type="ECO:0000313" key="2">
    <source>
        <dbReference type="Proteomes" id="UP000095766"/>
    </source>
</evidence>
<evidence type="ECO:0000313" key="1">
    <source>
        <dbReference type="EMBL" id="CUP02738.1"/>
    </source>
</evidence>
<dbReference type="EMBL" id="CZAO01000002">
    <property type="protein sequence ID" value="CUP02738.1"/>
    <property type="molecule type" value="Genomic_DNA"/>
</dbReference>
<reference evidence="1 2" key="1">
    <citation type="submission" date="2015-09" db="EMBL/GenBank/DDBJ databases">
        <authorList>
            <consortium name="Pathogen Informatics"/>
        </authorList>
    </citation>
    <scope>NUCLEOTIDE SEQUENCE [LARGE SCALE GENOMIC DNA]</scope>
    <source>
        <strain evidence="1 2">2789STDY5834898</strain>
    </source>
</reference>
<sequence>MKIYLIKLNFMEISLYFLIQMPILEICKLNRKLIKRITIWM</sequence>
<name>A0A174JYQ8_BACUN</name>
<dbReference type="AlphaFoldDB" id="A0A174JYQ8"/>
<protein>
    <submittedName>
        <fullName evidence="1">Uncharacterized protein</fullName>
    </submittedName>
</protein>